<feature type="compositionally biased region" description="Basic and acidic residues" evidence="1">
    <location>
        <begin position="178"/>
        <end position="187"/>
    </location>
</feature>
<proteinExistence type="predicted"/>
<protein>
    <submittedName>
        <fullName evidence="2">Uncharacterized protein</fullName>
    </submittedName>
</protein>
<dbReference type="EMBL" id="ML211622">
    <property type="protein sequence ID" value="TFK81313.1"/>
    <property type="molecule type" value="Genomic_DNA"/>
</dbReference>
<name>A0A5C3P679_9APHY</name>
<reference evidence="2 3" key="1">
    <citation type="journal article" date="2019" name="Nat. Ecol. Evol.">
        <title>Megaphylogeny resolves global patterns of mushroom evolution.</title>
        <authorList>
            <person name="Varga T."/>
            <person name="Krizsan K."/>
            <person name="Foldi C."/>
            <person name="Dima B."/>
            <person name="Sanchez-Garcia M."/>
            <person name="Sanchez-Ramirez S."/>
            <person name="Szollosi G.J."/>
            <person name="Szarkandi J.G."/>
            <person name="Papp V."/>
            <person name="Albert L."/>
            <person name="Andreopoulos W."/>
            <person name="Angelini C."/>
            <person name="Antonin V."/>
            <person name="Barry K.W."/>
            <person name="Bougher N.L."/>
            <person name="Buchanan P."/>
            <person name="Buyck B."/>
            <person name="Bense V."/>
            <person name="Catcheside P."/>
            <person name="Chovatia M."/>
            <person name="Cooper J."/>
            <person name="Damon W."/>
            <person name="Desjardin D."/>
            <person name="Finy P."/>
            <person name="Geml J."/>
            <person name="Haridas S."/>
            <person name="Hughes K."/>
            <person name="Justo A."/>
            <person name="Karasinski D."/>
            <person name="Kautmanova I."/>
            <person name="Kiss B."/>
            <person name="Kocsube S."/>
            <person name="Kotiranta H."/>
            <person name="LaButti K.M."/>
            <person name="Lechner B.E."/>
            <person name="Liimatainen K."/>
            <person name="Lipzen A."/>
            <person name="Lukacs Z."/>
            <person name="Mihaltcheva S."/>
            <person name="Morgado L.N."/>
            <person name="Niskanen T."/>
            <person name="Noordeloos M.E."/>
            <person name="Ohm R.A."/>
            <person name="Ortiz-Santana B."/>
            <person name="Ovrebo C."/>
            <person name="Racz N."/>
            <person name="Riley R."/>
            <person name="Savchenko A."/>
            <person name="Shiryaev A."/>
            <person name="Soop K."/>
            <person name="Spirin V."/>
            <person name="Szebenyi C."/>
            <person name="Tomsovsky M."/>
            <person name="Tulloss R.E."/>
            <person name="Uehling J."/>
            <person name="Grigoriev I.V."/>
            <person name="Vagvolgyi C."/>
            <person name="Papp T."/>
            <person name="Martin F.M."/>
            <person name="Miettinen O."/>
            <person name="Hibbett D.S."/>
            <person name="Nagy L.G."/>
        </authorList>
    </citation>
    <scope>NUCLEOTIDE SEQUENCE [LARGE SCALE GENOMIC DNA]</scope>
    <source>
        <strain evidence="2 3">HHB13444</strain>
    </source>
</reference>
<feature type="compositionally biased region" description="Low complexity" evidence="1">
    <location>
        <begin position="145"/>
        <end position="162"/>
    </location>
</feature>
<feature type="region of interest" description="Disordered" evidence="1">
    <location>
        <begin position="145"/>
        <end position="190"/>
    </location>
</feature>
<dbReference type="InParanoid" id="A0A5C3P679"/>
<feature type="region of interest" description="Disordered" evidence="1">
    <location>
        <begin position="1"/>
        <end position="58"/>
    </location>
</feature>
<keyword evidence="3" id="KW-1185">Reference proteome</keyword>
<sequence>MLTEIAIPDCPLSRPASRPRPPSRHHPAHPRTHLSPSHRAEFSENSAQHTADSHAHRPLRRFSLARTGPMIALVPYPVATHSPGDRSRPSALLAPSHRFWGSVGRCLPHHATHLSLSGMRASALQICHRARCVIPPVDAAPAIRSIPSRSRCPPQRCPCQRRAPQRSRRRRTPRQARRLPDSDHPRPPDGSSLLHFVCAALHAAPRLRPADEPYGTALPDDRPLAILPPAHAQMPRPLSPRS</sequence>
<evidence type="ECO:0000256" key="1">
    <source>
        <dbReference type="SAM" id="MobiDB-lite"/>
    </source>
</evidence>
<gene>
    <name evidence="2" type="ORF">K466DRAFT_343596</name>
</gene>
<feature type="compositionally biased region" description="Basic residues" evidence="1">
    <location>
        <begin position="163"/>
        <end position="177"/>
    </location>
</feature>
<dbReference type="AlphaFoldDB" id="A0A5C3P679"/>
<dbReference type="Proteomes" id="UP000308197">
    <property type="component" value="Unassembled WGS sequence"/>
</dbReference>
<accession>A0A5C3P679</accession>
<feature type="compositionally biased region" description="Basic residues" evidence="1">
    <location>
        <begin position="21"/>
        <end position="32"/>
    </location>
</feature>
<evidence type="ECO:0000313" key="3">
    <source>
        <dbReference type="Proteomes" id="UP000308197"/>
    </source>
</evidence>
<feature type="region of interest" description="Disordered" evidence="1">
    <location>
        <begin position="211"/>
        <end position="242"/>
    </location>
</feature>
<evidence type="ECO:0000313" key="2">
    <source>
        <dbReference type="EMBL" id="TFK81313.1"/>
    </source>
</evidence>
<organism evidence="2 3">
    <name type="scientific">Polyporus arcularius HHB13444</name>
    <dbReference type="NCBI Taxonomy" id="1314778"/>
    <lineage>
        <taxon>Eukaryota</taxon>
        <taxon>Fungi</taxon>
        <taxon>Dikarya</taxon>
        <taxon>Basidiomycota</taxon>
        <taxon>Agaricomycotina</taxon>
        <taxon>Agaricomycetes</taxon>
        <taxon>Polyporales</taxon>
        <taxon>Polyporaceae</taxon>
        <taxon>Polyporus</taxon>
    </lineage>
</organism>